<comment type="cofactor">
    <cofactor evidence="6">
        <name>Co(2+)</name>
        <dbReference type="ChEBI" id="CHEBI:48828"/>
    </cofactor>
    <cofactor evidence="6">
        <name>Zn(2+)</name>
        <dbReference type="ChEBI" id="CHEBI:29105"/>
    </cofactor>
    <cofactor evidence="6">
        <name>Mn(2+)</name>
        <dbReference type="ChEBI" id="CHEBI:29035"/>
    </cofactor>
    <cofactor evidence="6">
        <name>Fe(2+)</name>
        <dbReference type="ChEBI" id="CHEBI:29033"/>
    </cofactor>
    <text evidence="6">Binds 2 divalent metal cations per subunit. Has a high-affinity and a low affinity metal-binding site. The true nature of the physiological cofactor is under debate. The enzyme is active with cobalt, zinc, manganese or divalent iron ions. Most likely, methionine aminopeptidases function as mononuclear Fe(2+)-metalloproteases under physiological conditions, and the catalytically relevant metal-binding site has been assigned to the histidine-containing high-affinity site.</text>
</comment>
<feature type="binding site" evidence="6">
    <location>
        <position position="211"/>
    </location>
    <ligand>
        <name>a divalent metal cation</name>
        <dbReference type="ChEBI" id="CHEBI:60240"/>
        <label>2</label>
        <note>catalytic</note>
    </ligand>
</feature>
<sequence>MRTRGCSSRSRARAPSTRCGSGCSPPSPNTSPGTDVPVEVKTAEQLLTMRRAGLVVAEGLRRMQEAAVPGVTTAEVDAVGRAVLAAAGAESNFDGYGAEYGAPFRGVACISINDELVHGMPGDRVIQDGDVVSVDFGAIVDGWHGDAARTFIVGEARAEDVELIAATREALWAGISAVRDGCRVSDISRAIERSVKAQPRRYGSLREYTGHGIGSEMHMEPDVPNQARRAPSTRLGVGMVVAIEPMLTLGLHQTVVADDEWTILSRDGSRGAHWENTVAITEHGVWVLTEPDGGRAELEARGVRFGPLGD</sequence>
<keyword evidence="2 6" id="KW-0031">Aminopeptidase</keyword>
<dbReference type="PRINTS" id="PR00599">
    <property type="entry name" value="MAPEPTIDASE"/>
</dbReference>
<evidence type="ECO:0000256" key="8">
    <source>
        <dbReference type="SAM" id="MobiDB-lite"/>
    </source>
</evidence>
<feature type="compositionally biased region" description="Low complexity" evidence="8">
    <location>
        <begin position="1"/>
        <end position="19"/>
    </location>
</feature>
<dbReference type="SUPFAM" id="SSF55920">
    <property type="entry name" value="Creatinase/aminopeptidase"/>
    <property type="match status" value="1"/>
</dbReference>
<organism evidence="10 11">
    <name type="scientific">Arachnia propionica</name>
    <dbReference type="NCBI Taxonomy" id="1750"/>
    <lineage>
        <taxon>Bacteria</taxon>
        <taxon>Bacillati</taxon>
        <taxon>Actinomycetota</taxon>
        <taxon>Actinomycetes</taxon>
        <taxon>Propionibacteriales</taxon>
        <taxon>Propionibacteriaceae</taxon>
        <taxon>Arachnia</taxon>
    </lineage>
</organism>
<dbReference type="GO" id="GO:0046872">
    <property type="term" value="F:metal ion binding"/>
    <property type="evidence" value="ECO:0007669"/>
    <property type="project" value="UniProtKB-UniRule"/>
</dbReference>
<keyword evidence="3 6" id="KW-0645">Protease</keyword>
<dbReference type="OrthoDB" id="9802055at2"/>
<accession>A0A3P1WS79</accession>
<feature type="binding site" evidence="6">
    <location>
        <position position="146"/>
    </location>
    <ligand>
        <name>a divalent metal cation</name>
        <dbReference type="ChEBI" id="CHEBI:60240"/>
        <label>1</label>
    </ligand>
</feature>
<protein>
    <recommendedName>
        <fullName evidence="6 7">Methionine aminopeptidase</fullName>
        <shortName evidence="6">MAP</shortName>
        <shortName evidence="6">MetAP</shortName>
        <ecNumber evidence="6 7">3.4.11.18</ecNumber>
    </recommendedName>
    <alternativeName>
        <fullName evidence="6">Peptidase M</fullName>
    </alternativeName>
</protein>
<dbReference type="Pfam" id="PF00557">
    <property type="entry name" value="Peptidase_M24"/>
    <property type="match status" value="1"/>
</dbReference>
<dbReference type="EMBL" id="RQYT01000050">
    <property type="protein sequence ID" value="RRD48190.1"/>
    <property type="molecule type" value="Genomic_DNA"/>
</dbReference>
<dbReference type="InterPro" id="IPR001714">
    <property type="entry name" value="Pept_M24_MAP"/>
</dbReference>
<dbReference type="PANTHER" id="PTHR43330">
    <property type="entry name" value="METHIONINE AMINOPEPTIDASE"/>
    <property type="match status" value="1"/>
</dbReference>
<evidence type="ECO:0000313" key="11">
    <source>
        <dbReference type="Proteomes" id="UP000280935"/>
    </source>
</evidence>
<dbReference type="NCBIfam" id="TIGR00500">
    <property type="entry name" value="met_pdase_I"/>
    <property type="match status" value="1"/>
</dbReference>
<dbReference type="CDD" id="cd01086">
    <property type="entry name" value="MetAP1"/>
    <property type="match status" value="1"/>
</dbReference>
<feature type="binding site" evidence="6">
    <location>
        <position position="118"/>
    </location>
    <ligand>
        <name>substrate</name>
    </ligand>
</feature>
<feature type="region of interest" description="Disordered" evidence="8">
    <location>
        <begin position="1"/>
        <end position="36"/>
    </location>
</feature>
<evidence type="ECO:0000313" key="10">
    <source>
        <dbReference type="EMBL" id="RRD48190.1"/>
    </source>
</evidence>
<dbReference type="GO" id="GO:0070006">
    <property type="term" value="F:metalloaminopeptidase activity"/>
    <property type="evidence" value="ECO:0007669"/>
    <property type="project" value="UniProtKB-UniRule"/>
</dbReference>
<dbReference type="InterPro" id="IPR036005">
    <property type="entry name" value="Creatinase/aminopeptidase-like"/>
</dbReference>
<evidence type="ECO:0000256" key="7">
    <source>
        <dbReference type="RuleBase" id="RU003653"/>
    </source>
</evidence>
<evidence type="ECO:0000256" key="3">
    <source>
        <dbReference type="ARBA" id="ARBA00022670"/>
    </source>
</evidence>
<gene>
    <name evidence="6 10" type="primary">map</name>
    <name evidence="10" type="ORF">EII35_14010</name>
</gene>
<dbReference type="Gene3D" id="3.90.230.10">
    <property type="entry name" value="Creatinase/methionine aminopeptidase superfamily"/>
    <property type="match status" value="1"/>
</dbReference>
<name>A0A3P1WS79_9ACTN</name>
<comment type="subunit">
    <text evidence="6">Monomer.</text>
</comment>
<feature type="binding site" evidence="6">
    <location>
        <position position="146"/>
    </location>
    <ligand>
        <name>a divalent metal cation</name>
        <dbReference type="ChEBI" id="CHEBI:60240"/>
        <label>2</label>
        <note>catalytic</note>
    </ligand>
</feature>
<feature type="domain" description="Peptidase M24" evidence="9">
    <location>
        <begin position="49"/>
        <end position="282"/>
    </location>
</feature>
<feature type="binding site" evidence="6">
    <location>
        <position position="275"/>
    </location>
    <ligand>
        <name>a divalent metal cation</name>
        <dbReference type="ChEBI" id="CHEBI:60240"/>
        <label>2</label>
        <note>catalytic</note>
    </ligand>
</feature>
<keyword evidence="4 6" id="KW-0479">Metal-binding</keyword>
<evidence type="ECO:0000256" key="5">
    <source>
        <dbReference type="ARBA" id="ARBA00022801"/>
    </source>
</evidence>
<dbReference type="PANTHER" id="PTHR43330:SF27">
    <property type="entry name" value="METHIONINE AMINOPEPTIDASE"/>
    <property type="match status" value="1"/>
</dbReference>
<dbReference type="InterPro" id="IPR002467">
    <property type="entry name" value="Pept_M24A_MAP1"/>
</dbReference>
<feature type="binding site" evidence="6">
    <location>
        <position position="135"/>
    </location>
    <ligand>
        <name>a divalent metal cation</name>
        <dbReference type="ChEBI" id="CHEBI:60240"/>
        <label>1</label>
    </ligand>
</feature>
<dbReference type="EC" id="3.4.11.18" evidence="6 7"/>
<feature type="binding site" evidence="6">
    <location>
        <position position="218"/>
    </location>
    <ligand>
        <name>substrate</name>
    </ligand>
</feature>
<dbReference type="GO" id="GO:0004239">
    <property type="term" value="F:initiator methionyl aminopeptidase activity"/>
    <property type="evidence" value="ECO:0007669"/>
    <property type="project" value="UniProtKB-UniRule"/>
</dbReference>
<keyword evidence="5 6" id="KW-0378">Hydrolase</keyword>
<dbReference type="AlphaFoldDB" id="A0A3P1WS79"/>
<evidence type="ECO:0000256" key="4">
    <source>
        <dbReference type="ARBA" id="ARBA00022723"/>
    </source>
</evidence>
<feature type="binding site" evidence="6">
    <location>
        <position position="244"/>
    </location>
    <ligand>
        <name>a divalent metal cation</name>
        <dbReference type="ChEBI" id="CHEBI:60240"/>
        <label>2</label>
        <note>catalytic</note>
    </ligand>
</feature>
<dbReference type="HAMAP" id="MF_01974">
    <property type="entry name" value="MetAP_1"/>
    <property type="match status" value="1"/>
</dbReference>
<evidence type="ECO:0000259" key="9">
    <source>
        <dbReference type="Pfam" id="PF00557"/>
    </source>
</evidence>
<evidence type="ECO:0000256" key="1">
    <source>
        <dbReference type="ARBA" id="ARBA00002521"/>
    </source>
</evidence>
<reference evidence="10 11" key="1">
    <citation type="submission" date="2018-11" db="EMBL/GenBank/DDBJ databases">
        <title>Genomes From Bacteria Associated with the Canine Oral Cavity: a Test Case for Automated Genome-Based Taxonomic Assignment.</title>
        <authorList>
            <person name="Coil D.A."/>
            <person name="Jospin G."/>
            <person name="Darling A.E."/>
            <person name="Wallis C."/>
            <person name="Davis I.J."/>
            <person name="Harris S."/>
            <person name="Eisen J.A."/>
            <person name="Holcombe L.J."/>
            <person name="O'Flynn C."/>
        </authorList>
    </citation>
    <scope>NUCLEOTIDE SEQUENCE [LARGE SCALE GENOMIC DNA]</scope>
    <source>
        <strain evidence="10 11">OH2822_COT-296</strain>
    </source>
</reference>
<dbReference type="Proteomes" id="UP000280935">
    <property type="component" value="Unassembled WGS sequence"/>
</dbReference>
<evidence type="ECO:0000256" key="6">
    <source>
        <dbReference type="HAMAP-Rule" id="MF_01974"/>
    </source>
</evidence>
<dbReference type="GO" id="GO:0006508">
    <property type="term" value="P:proteolysis"/>
    <property type="evidence" value="ECO:0007669"/>
    <property type="project" value="UniProtKB-KW"/>
</dbReference>
<comment type="caution">
    <text evidence="10">The sequence shown here is derived from an EMBL/GenBank/DDBJ whole genome shotgun (WGS) entry which is preliminary data.</text>
</comment>
<comment type="similarity">
    <text evidence="6">Belongs to the peptidase M24A family. Methionine aminopeptidase type 1 subfamily.</text>
</comment>
<feature type="binding site" evidence="6">
    <location>
        <position position="275"/>
    </location>
    <ligand>
        <name>a divalent metal cation</name>
        <dbReference type="ChEBI" id="CHEBI:60240"/>
        <label>1</label>
    </ligand>
</feature>
<comment type="function">
    <text evidence="1 6">Removes the N-terminal methionine from nascent proteins. The N-terminal methionine is often cleaved when the second residue in the primary sequence is small and uncharged (Met-Ala-, Cys, Gly, Pro, Ser, Thr, or Val). Requires deformylation of the N(alpha)-formylated initiator methionine before it can be hydrolyzed.</text>
</comment>
<dbReference type="InterPro" id="IPR000994">
    <property type="entry name" value="Pept_M24"/>
</dbReference>
<proteinExistence type="inferred from homology"/>
<dbReference type="GO" id="GO:0005829">
    <property type="term" value="C:cytosol"/>
    <property type="evidence" value="ECO:0007669"/>
    <property type="project" value="TreeGrafter"/>
</dbReference>
<comment type="catalytic activity">
    <reaction evidence="6 7">
        <text>Release of N-terminal amino acids, preferentially methionine, from peptides and arylamides.</text>
        <dbReference type="EC" id="3.4.11.18"/>
    </reaction>
</comment>
<evidence type="ECO:0000256" key="2">
    <source>
        <dbReference type="ARBA" id="ARBA00022438"/>
    </source>
</evidence>